<reference evidence="2" key="1">
    <citation type="submission" date="2020-12" db="EMBL/GenBank/DDBJ databases">
        <title>Sanguibacter suaedae sp. nov., isolated from Suaeda aralocaspica.</title>
        <authorList>
            <person name="Ma Q."/>
        </authorList>
    </citation>
    <scope>NUCLEOTIDE SEQUENCE</scope>
    <source>
        <strain evidence="2">YZGR15</strain>
    </source>
</reference>
<name>A0A934I5P1_9MICO</name>
<gene>
    <name evidence="2" type="ORF">JAV76_01360</name>
</gene>
<evidence type="ECO:0000313" key="3">
    <source>
        <dbReference type="Proteomes" id="UP000602087"/>
    </source>
</evidence>
<keyword evidence="1" id="KW-0472">Membrane</keyword>
<accession>A0A934I5P1</accession>
<evidence type="ECO:0000313" key="2">
    <source>
        <dbReference type="EMBL" id="MBI9113657.1"/>
    </source>
</evidence>
<proteinExistence type="predicted"/>
<keyword evidence="1" id="KW-1133">Transmembrane helix</keyword>
<dbReference type="AlphaFoldDB" id="A0A934I5P1"/>
<evidence type="ECO:0000256" key="1">
    <source>
        <dbReference type="SAM" id="Phobius"/>
    </source>
</evidence>
<dbReference type="EMBL" id="JAEINH010000001">
    <property type="protein sequence ID" value="MBI9113657.1"/>
    <property type="molecule type" value="Genomic_DNA"/>
</dbReference>
<dbReference type="RefSeq" id="WP_198732214.1">
    <property type="nucleotide sequence ID" value="NZ_JAEINH010000001.1"/>
</dbReference>
<keyword evidence="3" id="KW-1185">Reference proteome</keyword>
<organism evidence="2 3">
    <name type="scientific">Sanguibacter suaedae</name>
    <dbReference type="NCBI Taxonomy" id="2795737"/>
    <lineage>
        <taxon>Bacteria</taxon>
        <taxon>Bacillati</taxon>
        <taxon>Actinomycetota</taxon>
        <taxon>Actinomycetes</taxon>
        <taxon>Micrococcales</taxon>
        <taxon>Sanguibacteraceae</taxon>
        <taxon>Sanguibacter</taxon>
    </lineage>
</organism>
<sequence length="50" mass="5341">MTLVPAFAAVRAYPLLRLLSVDGTDAVLVGLAVPVAPTVVCWWRYGKARG</sequence>
<dbReference type="Proteomes" id="UP000602087">
    <property type="component" value="Unassembled WGS sequence"/>
</dbReference>
<keyword evidence="1" id="KW-0812">Transmembrane</keyword>
<comment type="caution">
    <text evidence="2">The sequence shown here is derived from an EMBL/GenBank/DDBJ whole genome shotgun (WGS) entry which is preliminary data.</text>
</comment>
<protein>
    <submittedName>
        <fullName evidence="2">Uncharacterized protein</fullName>
    </submittedName>
</protein>
<feature type="transmembrane region" description="Helical" evidence="1">
    <location>
        <begin position="26"/>
        <end position="45"/>
    </location>
</feature>